<dbReference type="PANTHER" id="PTHR44196:SF3">
    <property type="entry name" value="SHORT CHAIN DEHYDROGENASE FAMILY PROTEIN"/>
    <property type="match status" value="1"/>
</dbReference>
<organism evidence="3 4">
    <name type="scientific">Candidatus Caccoplasma intestinavium</name>
    <dbReference type="NCBI Taxonomy" id="2840716"/>
    <lineage>
        <taxon>Bacteria</taxon>
        <taxon>Pseudomonadati</taxon>
        <taxon>Bacteroidota</taxon>
        <taxon>Bacteroidia</taxon>
        <taxon>Bacteroidales</taxon>
        <taxon>Bacteroidaceae</taxon>
        <taxon>Bacteroidaceae incertae sedis</taxon>
        <taxon>Candidatus Caccoplasma</taxon>
    </lineage>
</organism>
<dbReference type="GO" id="GO:0016020">
    <property type="term" value="C:membrane"/>
    <property type="evidence" value="ECO:0007669"/>
    <property type="project" value="TreeGrafter"/>
</dbReference>
<dbReference type="GO" id="GO:0016491">
    <property type="term" value="F:oxidoreductase activity"/>
    <property type="evidence" value="ECO:0007669"/>
    <property type="project" value="UniProtKB-KW"/>
</dbReference>
<reference evidence="3" key="2">
    <citation type="journal article" date="2021" name="PeerJ">
        <title>Extensive microbial diversity within the chicken gut microbiome revealed by metagenomics and culture.</title>
        <authorList>
            <person name="Gilroy R."/>
            <person name="Ravi A."/>
            <person name="Getino M."/>
            <person name="Pursley I."/>
            <person name="Horton D.L."/>
            <person name="Alikhan N.F."/>
            <person name="Baker D."/>
            <person name="Gharbi K."/>
            <person name="Hall N."/>
            <person name="Watson M."/>
            <person name="Adriaenssens E.M."/>
            <person name="Foster-Nyarko E."/>
            <person name="Jarju S."/>
            <person name="Secka A."/>
            <person name="Antonio M."/>
            <person name="Oren A."/>
            <person name="Chaudhuri R.R."/>
            <person name="La Ragione R."/>
            <person name="Hildebrand F."/>
            <person name="Pallen M.J."/>
        </authorList>
    </citation>
    <scope>NUCLEOTIDE SEQUENCE</scope>
    <source>
        <strain evidence="3">21143</strain>
    </source>
</reference>
<comment type="similarity">
    <text evidence="1">Belongs to the short-chain dehydrogenases/reductases (SDR) family.</text>
</comment>
<sequence>MKTTAKRIVIMGATSGIGMEIAKLCIAAGWRVGIAGRRAEPLEKLRMSAPSQVVAGCIDITRESSATELIRLVEKLGGMDIYCHVSGIGAQNPTLDPAVELRTMETNVMGFTRMITSAYNYFARQGSGHIAVITSIAGTKGLGTATAYSASKRMQNTYLDALSQLSHMRKLKIAFTDIRPGFVATDLLNKEHRYPMLMPLRPVARKAFRTIVRRRRRVIIDWKFSVLVFFWRLIPARLWERMPVSVIKNE</sequence>
<comment type="caution">
    <text evidence="3">The sequence shown here is derived from an EMBL/GenBank/DDBJ whole genome shotgun (WGS) entry which is preliminary data.</text>
</comment>
<dbReference type="SUPFAM" id="SSF51735">
    <property type="entry name" value="NAD(P)-binding Rossmann-fold domains"/>
    <property type="match status" value="1"/>
</dbReference>
<evidence type="ECO:0000256" key="2">
    <source>
        <dbReference type="ARBA" id="ARBA00023002"/>
    </source>
</evidence>
<dbReference type="AlphaFoldDB" id="A0A9D1GD32"/>
<name>A0A9D1GD32_9BACT</name>
<evidence type="ECO:0000313" key="4">
    <source>
        <dbReference type="Proteomes" id="UP000886722"/>
    </source>
</evidence>
<dbReference type="PRINTS" id="PR00081">
    <property type="entry name" value="GDHRDH"/>
</dbReference>
<dbReference type="Pfam" id="PF00106">
    <property type="entry name" value="adh_short"/>
    <property type="match status" value="1"/>
</dbReference>
<accession>A0A9D1GD32</accession>
<dbReference type="PANTHER" id="PTHR44196">
    <property type="entry name" value="DEHYDROGENASE/REDUCTASE SDR FAMILY MEMBER 7B"/>
    <property type="match status" value="1"/>
</dbReference>
<keyword evidence="2" id="KW-0560">Oxidoreductase</keyword>
<dbReference type="InterPro" id="IPR002347">
    <property type="entry name" value="SDR_fam"/>
</dbReference>
<evidence type="ECO:0000313" key="3">
    <source>
        <dbReference type="EMBL" id="HIT38663.1"/>
    </source>
</evidence>
<proteinExistence type="inferred from homology"/>
<reference evidence="3" key="1">
    <citation type="submission" date="2020-10" db="EMBL/GenBank/DDBJ databases">
        <authorList>
            <person name="Gilroy R."/>
        </authorList>
    </citation>
    <scope>NUCLEOTIDE SEQUENCE</scope>
    <source>
        <strain evidence="3">21143</strain>
    </source>
</reference>
<dbReference type="Proteomes" id="UP000886722">
    <property type="component" value="Unassembled WGS sequence"/>
</dbReference>
<gene>
    <name evidence="3" type="ORF">IAD06_01300</name>
</gene>
<dbReference type="Gene3D" id="3.40.50.720">
    <property type="entry name" value="NAD(P)-binding Rossmann-like Domain"/>
    <property type="match status" value="1"/>
</dbReference>
<dbReference type="EMBL" id="DVKT01000006">
    <property type="protein sequence ID" value="HIT38663.1"/>
    <property type="molecule type" value="Genomic_DNA"/>
</dbReference>
<dbReference type="InterPro" id="IPR036291">
    <property type="entry name" value="NAD(P)-bd_dom_sf"/>
</dbReference>
<evidence type="ECO:0000256" key="1">
    <source>
        <dbReference type="ARBA" id="ARBA00006484"/>
    </source>
</evidence>
<protein>
    <submittedName>
        <fullName evidence="3">SDR family NAD(P)-dependent oxidoreductase</fullName>
    </submittedName>
</protein>